<keyword evidence="2" id="KW-1185">Reference proteome</keyword>
<evidence type="ECO:0000313" key="2">
    <source>
        <dbReference type="Proteomes" id="UP000030745"/>
    </source>
</evidence>
<name>A0A067CIQ1_SAPPC</name>
<reference evidence="1 2" key="1">
    <citation type="journal article" date="2013" name="PLoS Genet.">
        <title>Distinctive expansion of potential virulence genes in the genome of the oomycete fish pathogen Saprolegnia parasitica.</title>
        <authorList>
            <person name="Jiang R.H."/>
            <person name="de Bruijn I."/>
            <person name="Haas B.J."/>
            <person name="Belmonte R."/>
            <person name="Lobach L."/>
            <person name="Christie J."/>
            <person name="van den Ackerveken G."/>
            <person name="Bottin A."/>
            <person name="Bulone V."/>
            <person name="Diaz-Moreno S.M."/>
            <person name="Dumas B."/>
            <person name="Fan L."/>
            <person name="Gaulin E."/>
            <person name="Govers F."/>
            <person name="Grenville-Briggs L.J."/>
            <person name="Horner N.R."/>
            <person name="Levin J.Z."/>
            <person name="Mammella M."/>
            <person name="Meijer H.J."/>
            <person name="Morris P."/>
            <person name="Nusbaum C."/>
            <person name="Oome S."/>
            <person name="Phillips A.J."/>
            <person name="van Rooyen D."/>
            <person name="Rzeszutek E."/>
            <person name="Saraiva M."/>
            <person name="Secombes C.J."/>
            <person name="Seidl M.F."/>
            <person name="Snel B."/>
            <person name="Stassen J.H."/>
            <person name="Sykes S."/>
            <person name="Tripathy S."/>
            <person name="van den Berg H."/>
            <person name="Vega-Arreguin J.C."/>
            <person name="Wawra S."/>
            <person name="Young S.K."/>
            <person name="Zeng Q."/>
            <person name="Dieguez-Uribeondo J."/>
            <person name="Russ C."/>
            <person name="Tyler B.M."/>
            <person name="van West P."/>
        </authorList>
    </citation>
    <scope>NUCLEOTIDE SEQUENCE [LARGE SCALE GENOMIC DNA]</scope>
    <source>
        <strain evidence="1 2">CBS 223.65</strain>
    </source>
</reference>
<evidence type="ECO:0008006" key="3">
    <source>
        <dbReference type="Google" id="ProtNLM"/>
    </source>
</evidence>
<gene>
    <name evidence="1" type="ORF">SPRG_05109</name>
</gene>
<proteinExistence type="predicted"/>
<dbReference type="InterPro" id="IPR032675">
    <property type="entry name" value="LRR_dom_sf"/>
</dbReference>
<dbReference type="VEuPathDB" id="FungiDB:SPRG_05109"/>
<dbReference type="Proteomes" id="UP000030745">
    <property type="component" value="Unassembled WGS sequence"/>
</dbReference>
<sequence length="178" mass="19721">MATLPLTLRRLRLATVTLATFPTLPKLQKLDLWSVALTNDAFASIMALLTSSDSLERLNLADADLPKDQLETILYALPRMLVVAVLFLVRNTQRIWLDLNGDNSLDLAMCQRLLAAFRATSRMELGFYGEDKPLVHDADVTRYAALHGIEFANWCAMAGASAISLCASLKSLALEFRH</sequence>
<dbReference type="EMBL" id="KK583202">
    <property type="protein sequence ID" value="KDO30398.1"/>
    <property type="molecule type" value="Genomic_DNA"/>
</dbReference>
<dbReference type="SUPFAM" id="SSF52047">
    <property type="entry name" value="RNI-like"/>
    <property type="match status" value="1"/>
</dbReference>
<protein>
    <recommendedName>
        <fullName evidence="3">F-box domain-containing protein</fullName>
    </recommendedName>
</protein>
<evidence type="ECO:0000313" key="1">
    <source>
        <dbReference type="EMBL" id="KDO30398.1"/>
    </source>
</evidence>
<dbReference type="GeneID" id="24127518"/>
<accession>A0A067CIQ1</accession>
<dbReference type="AlphaFoldDB" id="A0A067CIQ1"/>
<dbReference type="Gene3D" id="3.80.10.10">
    <property type="entry name" value="Ribonuclease Inhibitor"/>
    <property type="match status" value="1"/>
</dbReference>
<dbReference type="RefSeq" id="XP_012199008.1">
    <property type="nucleotide sequence ID" value="XM_012343618.1"/>
</dbReference>
<dbReference type="OMA" id="ANWCAMA"/>
<dbReference type="OrthoDB" id="10449438at2759"/>
<dbReference type="KEGG" id="spar:SPRG_05109"/>
<organism evidence="1 2">
    <name type="scientific">Saprolegnia parasitica (strain CBS 223.65)</name>
    <dbReference type="NCBI Taxonomy" id="695850"/>
    <lineage>
        <taxon>Eukaryota</taxon>
        <taxon>Sar</taxon>
        <taxon>Stramenopiles</taxon>
        <taxon>Oomycota</taxon>
        <taxon>Saprolegniomycetes</taxon>
        <taxon>Saprolegniales</taxon>
        <taxon>Saprolegniaceae</taxon>
        <taxon>Saprolegnia</taxon>
    </lineage>
</organism>